<feature type="domain" description="ChrR-like cupin" evidence="1">
    <location>
        <begin position="33"/>
        <end position="124"/>
    </location>
</feature>
<dbReference type="SUPFAM" id="SSF51182">
    <property type="entry name" value="RmlC-like cupins"/>
    <property type="match status" value="1"/>
</dbReference>
<organism evidence="2 3">
    <name type="scientific">Pseudazoarcus pumilus</name>
    <dbReference type="NCBI Taxonomy" id="2067960"/>
    <lineage>
        <taxon>Bacteria</taxon>
        <taxon>Pseudomonadati</taxon>
        <taxon>Pseudomonadota</taxon>
        <taxon>Betaproteobacteria</taxon>
        <taxon>Rhodocyclales</taxon>
        <taxon>Zoogloeaceae</taxon>
        <taxon>Pseudazoarcus</taxon>
    </lineage>
</organism>
<protein>
    <submittedName>
        <fullName evidence="2">Cupin</fullName>
    </submittedName>
</protein>
<accession>A0A2I6SB67</accession>
<gene>
    <name evidence="2" type="ORF">C0099_14310</name>
</gene>
<evidence type="ECO:0000313" key="2">
    <source>
        <dbReference type="EMBL" id="AUN96489.1"/>
    </source>
</evidence>
<keyword evidence="3" id="KW-1185">Reference proteome</keyword>
<dbReference type="InterPro" id="IPR025979">
    <property type="entry name" value="ChrR-like_cupin_dom"/>
</dbReference>
<sequence length="138" mass="14656">MPGLPAIAQPPPAEPALVRDADDPQLNWGACPAFLPAGCALAVLHGDPAADNVDVFLRVPGKSYLPAHWHTSAERMILVAGEMHVTYEGQEPLVFRQGSYAYGPPGRAHEATCVSDTPCVLFIAFESPLDAVPVESAR</sequence>
<dbReference type="Proteomes" id="UP000242205">
    <property type="component" value="Chromosome"/>
</dbReference>
<evidence type="ECO:0000313" key="3">
    <source>
        <dbReference type="Proteomes" id="UP000242205"/>
    </source>
</evidence>
<reference evidence="2 3" key="1">
    <citation type="submission" date="2018-01" db="EMBL/GenBank/DDBJ databases">
        <authorList>
            <person name="Fu G.-Y."/>
        </authorList>
    </citation>
    <scope>NUCLEOTIDE SEQUENCE [LARGE SCALE GENOMIC DNA]</scope>
    <source>
        <strain evidence="2 3">SY39</strain>
    </source>
</reference>
<dbReference type="InterPro" id="IPR014710">
    <property type="entry name" value="RmlC-like_jellyroll"/>
</dbReference>
<dbReference type="InterPro" id="IPR011051">
    <property type="entry name" value="RmlC_Cupin_sf"/>
</dbReference>
<dbReference type="Gene3D" id="2.60.120.10">
    <property type="entry name" value="Jelly Rolls"/>
    <property type="match status" value="1"/>
</dbReference>
<name>A0A2I6SB67_9RHOO</name>
<dbReference type="Pfam" id="PF12973">
    <property type="entry name" value="Cupin_7"/>
    <property type="match status" value="1"/>
</dbReference>
<dbReference type="KEGG" id="atw:C0099_14310"/>
<dbReference type="OrthoDB" id="345639at2"/>
<dbReference type="AlphaFoldDB" id="A0A2I6SB67"/>
<proteinExistence type="predicted"/>
<evidence type="ECO:0000259" key="1">
    <source>
        <dbReference type="Pfam" id="PF12973"/>
    </source>
</evidence>
<dbReference type="EMBL" id="CP025682">
    <property type="protein sequence ID" value="AUN96489.1"/>
    <property type="molecule type" value="Genomic_DNA"/>
</dbReference>